<proteinExistence type="predicted"/>
<protein>
    <submittedName>
        <fullName evidence="1">Uncharacterized protein</fullName>
    </submittedName>
</protein>
<dbReference type="AlphaFoldDB" id="A0A4Y2CYU0"/>
<accession>A0A4Y2CYU0</accession>
<dbReference type="EMBL" id="BGPR01000257">
    <property type="protein sequence ID" value="GBM08445.1"/>
    <property type="molecule type" value="Genomic_DNA"/>
</dbReference>
<comment type="caution">
    <text evidence="1">The sequence shown here is derived from an EMBL/GenBank/DDBJ whole genome shotgun (WGS) entry which is preliminary data.</text>
</comment>
<keyword evidence="2" id="KW-1185">Reference proteome</keyword>
<name>A0A4Y2CYU0_ARAVE</name>
<dbReference type="Proteomes" id="UP000499080">
    <property type="component" value="Unassembled WGS sequence"/>
</dbReference>
<gene>
    <name evidence="1" type="ORF">AVEN_267716_1</name>
</gene>
<organism evidence="1 2">
    <name type="scientific">Araneus ventricosus</name>
    <name type="common">Orbweaver spider</name>
    <name type="synonym">Epeira ventricosa</name>
    <dbReference type="NCBI Taxonomy" id="182803"/>
    <lineage>
        <taxon>Eukaryota</taxon>
        <taxon>Metazoa</taxon>
        <taxon>Ecdysozoa</taxon>
        <taxon>Arthropoda</taxon>
        <taxon>Chelicerata</taxon>
        <taxon>Arachnida</taxon>
        <taxon>Araneae</taxon>
        <taxon>Araneomorphae</taxon>
        <taxon>Entelegynae</taxon>
        <taxon>Araneoidea</taxon>
        <taxon>Araneidae</taxon>
        <taxon>Araneus</taxon>
    </lineage>
</organism>
<sequence>MKNTSLFCSIKKACQEEEMSRFSFLDTHPNQTNWAHVRDPWPFSSFGEFTLRRSSLCPITHALLPKHSLNSQYTPPRVPMLLQNSSSRRISASPPPRPWCHIES</sequence>
<evidence type="ECO:0000313" key="2">
    <source>
        <dbReference type="Proteomes" id="UP000499080"/>
    </source>
</evidence>
<reference evidence="1 2" key="1">
    <citation type="journal article" date="2019" name="Sci. Rep.">
        <title>Orb-weaving spider Araneus ventricosus genome elucidates the spidroin gene catalogue.</title>
        <authorList>
            <person name="Kono N."/>
            <person name="Nakamura H."/>
            <person name="Ohtoshi R."/>
            <person name="Moran D.A.P."/>
            <person name="Shinohara A."/>
            <person name="Yoshida Y."/>
            <person name="Fujiwara M."/>
            <person name="Mori M."/>
            <person name="Tomita M."/>
            <person name="Arakawa K."/>
        </authorList>
    </citation>
    <scope>NUCLEOTIDE SEQUENCE [LARGE SCALE GENOMIC DNA]</scope>
</reference>
<evidence type="ECO:0000313" key="1">
    <source>
        <dbReference type="EMBL" id="GBM08445.1"/>
    </source>
</evidence>